<dbReference type="InterPro" id="IPR027417">
    <property type="entry name" value="P-loop_NTPase"/>
</dbReference>
<dbReference type="Proteomes" id="UP000184462">
    <property type="component" value="Unassembled WGS sequence"/>
</dbReference>
<dbReference type="EMBL" id="FQTW01000008">
    <property type="protein sequence ID" value="SHE90700.1"/>
    <property type="molecule type" value="Genomic_DNA"/>
</dbReference>
<gene>
    <name evidence="1" type="ORF">SAMN05444278_10854</name>
</gene>
<accession>A0A1M4XBB8</accession>
<dbReference type="STRING" id="1155689.SAMN05444278_10854"/>
<dbReference type="SUPFAM" id="SSF52540">
    <property type="entry name" value="P-loop containing nucleoside triphosphate hydrolases"/>
    <property type="match status" value="1"/>
</dbReference>
<keyword evidence="2" id="KW-1185">Reference proteome</keyword>
<proteinExistence type="predicted"/>
<reference evidence="1 2" key="1">
    <citation type="submission" date="2016-11" db="EMBL/GenBank/DDBJ databases">
        <authorList>
            <person name="Jaros S."/>
            <person name="Januszkiewicz K."/>
            <person name="Wedrychowicz H."/>
        </authorList>
    </citation>
    <scope>NUCLEOTIDE SEQUENCE [LARGE SCALE GENOMIC DNA]</scope>
    <source>
        <strain evidence="1 2">DSM 25661</strain>
    </source>
</reference>
<evidence type="ECO:0000313" key="1">
    <source>
        <dbReference type="EMBL" id="SHE90700.1"/>
    </source>
</evidence>
<dbReference type="OrthoDB" id="1429303at2"/>
<dbReference type="AlphaFoldDB" id="A0A1M4XBB8"/>
<dbReference type="Gene3D" id="3.40.50.300">
    <property type="entry name" value="P-loop containing nucleotide triphosphate hydrolases"/>
    <property type="match status" value="1"/>
</dbReference>
<evidence type="ECO:0000313" key="2">
    <source>
        <dbReference type="Proteomes" id="UP000184462"/>
    </source>
</evidence>
<organism evidence="1 2">
    <name type="scientific">Psychroflexus salarius</name>
    <dbReference type="NCBI Taxonomy" id="1155689"/>
    <lineage>
        <taxon>Bacteria</taxon>
        <taxon>Pseudomonadati</taxon>
        <taxon>Bacteroidota</taxon>
        <taxon>Flavobacteriia</taxon>
        <taxon>Flavobacteriales</taxon>
        <taxon>Flavobacteriaceae</taxon>
        <taxon>Psychroflexus</taxon>
    </lineage>
</organism>
<sequence>MAHIFILCTGRSGSVSFIKACKHITNFTCGHETKSRLLGKERFEFPDQHIEADNRLIWDLGRLEKYYGNKAKYIYLKRDSAKVAKSFTKRTYYPNSIFKAYCDGIKKTPTEKLNAKQIEQISTDFVDNMTTTIENFINKQKHTLVIDIDHIENDFKTFWDFIEAKGDLQNALDSFKHNHNASALKSKTYIKYHIKLFFLRFFKSIV</sequence>
<dbReference type="RefSeq" id="WP_143185676.1">
    <property type="nucleotide sequence ID" value="NZ_FQTW01000008.1"/>
</dbReference>
<evidence type="ECO:0008006" key="3">
    <source>
        <dbReference type="Google" id="ProtNLM"/>
    </source>
</evidence>
<name>A0A1M4XBB8_9FLAO</name>
<protein>
    <recommendedName>
        <fullName evidence="3">Sulfotransferase family protein</fullName>
    </recommendedName>
</protein>